<sequence length="290" mass="33364">MNRMHYLLSLFLVVLLLGACSDGESGMNENNQENDTIAEKEVEEEHRDETSKVEENDNEQGKEESEEEPDEKEEKERLYELTDQARIVPIDEADEEVVLLTIDDAPDNYAVEMAEVLKEYDAPAIFFINGHFINDEEGEKELKSLHEMGFEIGNHTMTHANLDQDGLSSKEQRKEIVNLNDKIEDIIGERPRFFRAPFGANTDTSNEVVKEEGMQRMNWTYGYDYFEEYMEADALASKMVETELLITGANLLMHDREWTLEALPDIIEGLKEKGYSFVDPETIQDSEENS</sequence>
<dbReference type="RefSeq" id="WP_184662705.1">
    <property type="nucleotide sequence ID" value="NZ_JACHHB010000001.1"/>
</dbReference>
<evidence type="ECO:0000259" key="3">
    <source>
        <dbReference type="PROSITE" id="PS51677"/>
    </source>
</evidence>
<dbReference type="InterPro" id="IPR002509">
    <property type="entry name" value="NODB_dom"/>
</dbReference>
<dbReference type="GO" id="GO:0016810">
    <property type="term" value="F:hydrolase activity, acting on carbon-nitrogen (but not peptide) bonds"/>
    <property type="evidence" value="ECO:0007669"/>
    <property type="project" value="InterPro"/>
</dbReference>
<dbReference type="AlphaFoldDB" id="A0A840QLI8"/>
<evidence type="ECO:0000313" key="4">
    <source>
        <dbReference type="EMBL" id="MBB5172235.1"/>
    </source>
</evidence>
<dbReference type="SUPFAM" id="SSF88713">
    <property type="entry name" value="Glycoside hydrolase/deacetylase"/>
    <property type="match status" value="1"/>
</dbReference>
<evidence type="ECO:0000256" key="1">
    <source>
        <dbReference type="SAM" id="MobiDB-lite"/>
    </source>
</evidence>
<dbReference type="EMBL" id="JACHHB010000001">
    <property type="protein sequence ID" value="MBB5172235.1"/>
    <property type="molecule type" value="Genomic_DNA"/>
</dbReference>
<dbReference type="Proteomes" id="UP000551878">
    <property type="component" value="Unassembled WGS sequence"/>
</dbReference>
<feature type="domain" description="NodB homology" evidence="3">
    <location>
        <begin position="96"/>
        <end position="278"/>
    </location>
</feature>
<accession>A0A840QLI8</accession>
<feature type="region of interest" description="Disordered" evidence="1">
    <location>
        <begin position="23"/>
        <end position="77"/>
    </location>
</feature>
<keyword evidence="5" id="KW-1185">Reference proteome</keyword>
<dbReference type="InterPro" id="IPR011330">
    <property type="entry name" value="Glyco_hydro/deAcase_b/a-brl"/>
</dbReference>
<dbReference type="GO" id="GO:0005975">
    <property type="term" value="P:carbohydrate metabolic process"/>
    <property type="evidence" value="ECO:0007669"/>
    <property type="project" value="InterPro"/>
</dbReference>
<gene>
    <name evidence="4" type="ORF">HNQ41_000375</name>
</gene>
<dbReference type="Pfam" id="PF01522">
    <property type="entry name" value="Polysacc_deac_1"/>
    <property type="match status" value="1"/>
</dbReference>
<dbReference type="CDD" id="cd10917">
    <property type="entry name" value="CE4_NodB_like_6s_7s"/>
    <property type="match status" value="1"/>
</dbReference>
<evidence type="ECO:0000256" key="2">
    <source>
        <dbReference type="SAM" id="SignalP"/>
    </source>
</evidence>
<name>A0A840QLI8_9BACI</name>
<comment type="caution">
    <text evidence="4">The sequence shown here is derived from an EMBL/GenBank/DDBJ whole genome shotgun (WGS) entry which is preliminary data.</text>
</comment>
<keyword evidence="2" id="KW-0732">Signal</keyword>
<dbReference type="InterPro" id="IPR050248">
    <property type="entry name" value="Polysacc_deacetylase_ArnD"/>
</dbReference>
<dbReference type="PROSITE" id="PS51257">
    <property type="entry name" value="PROKAR_LIPOPROTEIN"/>
    <property type="match status" value="1"/>
</dbReference>
<dbReference type="PROSITE" id="PS51677">
    <property type="entry name" value="NODB"/>
    <property type="match status" value="1"/>
</dbReference>
<dbReference type="PANTHER" id="PTHR10587">
    <property type="entry name" value="GLYCOSYL TRANSFERASE-RELATED"/>
    <property type="match status" value="1"/>
</dbReference>
<feature type="compositionally biased region" description="Basic and acidic residues" evidence="1">
    <location>
        <begin position="37"/>
        <end position="63"/>
    </location>
</feature>
<evidence type="ECO:0000313" key="5">
    <source>
        <dbReference type="Proteomes" id="UP000551878"/>
    </source>
</evidence>
<proteinExistence type="predicted"/>
<reference evidence="4 5" key="1">
    <citation type="submission" date="2020-08" db="EMBL/GenBank/DDBJ databases">
        <title>Genomic Encyclopedia of Type Strains, Phase IV (KMG-IV): sequencing the most valuable type-strain genomes for metagenomic binning, comparative biology and taxonomic classification.</title>
        <authorList>
            <person name="Goeker M."/>
        </authorList>
    </citation>
    <scope>NUCLEOTIDE SEQUENCE [LARGE SCALE GENOMIC DNA]</scope>
    <source>
        <strain evidence="4 5">DSM 24696</strain>
    </source>
</reference>
<protein>
    <submittedName>
        <fullName evidence="4">Peptidoglycan/xylan/chitin deacetylase (PgdA/CDA1 family)</fullName>
    </submittedName>
</protein>
<dbReference type="Gene3D" id="3.20.20.370">
    <property type="entry name" value="Glycoside hydrolase/deacetylase"/>
    <property type="match status" value="1"/>
</dbReference>
<feature type="signal peptide" evidence="2">
    <location>
        <begin position="1"/>
        <end position="21"/>
    </location>
</feature>
<feature type="chain" id="PRO_5039236468" evidence="2">
    <location>
        <begin position="22"/>
        <end position="290"/>
    </location>
</feature>
<organism evidence="4 5">
    <name type="scientific">Texcoconibacillus texcoconensis</name>
    <dbReference type="NCBI Taxonomy" id="1095777"/>
    <lineage>
        <taxon>Bacteria</taxon>
        <taxon>Bacillati</taxon>
        <taxon>Bacillota</taxon>
        <taxon>Bacilli</taxon>
        <taxon>Bacillales</taxon>
        <taxon>Bacillaceae</taxon>
        <taxon>Texcoconibacillus</taxon>
    </lineage>
</organism>